<sequence>MADTFQLQGLDPAFFQPLFALDDGELRSRGIVRRFADAADTYPCRVSLGEAALGEELLLLPFEHQPASSPYRASGPIFVRRGVPLADLAPGELPPYVTKRVISLRAYDDAHMIVDASVAEGADIGREIRRLLGRADTAYLHLHNAKRGCYSCKAVRA</sequence>
<proteinExistence type="predicted"/>
<dbReference type="OrthoDB" id="5953307at2"/>
<gene>
    <name evidence="1" type="ORF">EZ216_00045</name>
</gene>
<comment type="caution">
    <text evidence="1">The sequence shown here is derived from an EMBL/GenBank/DDBJ whole genome shotgun (WGS) entry which is preliminary data.</text>
</comment>
<dbReference type="EMBL" id="SMLK01000001">
    <property type="protein sequence ID" value="TFZ07595.1"/>
    <property type="molecule type" value="Genomic_DNA"/>
</dbReference>
<protein>
    <submittedName>
        <fullName evidence="1">DUF1203 domain-containing protein</fullName>
    </submittedName>
</protein>
<organism evidence="1 2">
    <name type="scientific">Ramlibacter humi</name>
    <dbReference type="NCBI Taxonomy" id="2530451"/>
    <lineage>
        <taxon>Bacteria</taxon>
        <taxon>Pseudomonadati</taxon>
        <taxon>Pseudomonadota</taxon>
        <taxon>Betaproteobacteria</taxon>
        <taxon>Burkholderiales</taxon>
        <taxon>Comamonadaceae</taxon>
        <taxon>Ramlibacter</taxon>
    </lineage>
</organism>
<accession>A0A4Z0CBS8</accession>
<evidence type="ECO:0000313" key="2">
    <source>
        <dbReference type="Proteomes" id="UP000297839"/>
    </source>
</evidence>
<dbReference type="RefSeq" id="WP_135247532.1">
    <property type="nucleotide sequence ID" value="NZ_SMLK01000001.1"/>
</dbReference>
<dbReference type="PIRSF" id="PIRSF034110">
    <property type="entry name" value="DUF1203"/>
    <property type="match status" value="1"/>
</dbReference>
<keyword evidence="2" id="KW-1185">Reference proteome</keyword>
<dbReference type="AlphaFoldDB" id="A0A4Z0CBS8"/>
<name>A0A4Z0CBS8_9BURK</name>
<reference evidence="1 2" key="1">
    <citation type="submission" date="2019-03" db="EMBL/GenBank/DDBJ databases">
        <title>Ramlibacter sp. 18x22-1, whole genome shotgun sequence.</title>
        <authorList>
            <person name="Zhang X."/>
            <person name="Feng G."/>
            <person name="Zhu H."/>
        </authorList>
    </citation>
    <scope>NUCLEOTIDE SEQUENCE [LARGE SCALE GENOMIC DNA]</scope>
    <source>
        <strain evidence="1 2">18x22-1</strain>
    </source>
</reference>
<evidence type="ECO:0000313" key="1">
    <source>
        <dbReference type="EMBL" id="TFZ07595.1"/>
    </source>
</evidence>
<dbReference type="Pfam" id="PF06718">
    <property type="entry name" value="DUF1203"/>
    <property type="match status" value="1"/>
</dbReference>
<dbReference type="InterPro" id="IPR009593">
    <property type="entry name" value="DUF1203"/>
</dbReference>
<dbReference type="Proteomes" id="UP000297839">
    <property type="component" value="Unassembled WGS sequence"/>
</dbReference>